<feature type="domain" description="DNA-binding" evidence="1">
    <location>
        <begin position="2"/>
        <end position="66"/>
    </location>
</feature>
<evidence type="ECO:0000259" key="1">
    <source>
        <dbReference type="Pfam" id="PF13011"/>
    </source>
</evidence>
<evidence type="ECO:0000313" key="4">
    <source>
        <dbReference type="Proteomes" id="UP001315278"/>
    </source>
</evidence>
<dbReference type="SUPFAM" id="SSF46689">
    <property type="entry name" value="Homeodomain-like"/>
    <property type="match status" value="1"/>
</dbReference>
<dbReference type="InterPro" id="IPR024967">
    <property type="entry name" value="DNA-bd_IS481-type"/>
</dbReference>
<accession>A0ABS5FL67</accession>
<dbReference type="Pfam" id="PF13358">
    <property type="entry name" value="DDE_3"/>
    <property type="match status" value="1"/>
</dbReference>
<evidence type="ECO:0000313" key="3">
    <source>
        <dbReference type="EMBL" id="MBR0797533.1"/>
    </source>
</evidence>
<dbReference type="InterPro" id="IPR036397">
    <property type="entry name" value="RNaseH_sf"/>
</dbReference>
<keyword evidence="4" id="KW-1185">Reference proteome</keyword>
<dbReference type="Proteomes" id="UP001315278">
    <property type="component" value="Unassembled WGS sequence"/>
</dbReference>
<dbReference type="InterPro" id="IPR009057">
    <property type="entry name" value="Homeodomain-like_sf"/>
</dbReference>
<organism evidence="3 4">
    <name type="scientific">Bradyrhizobium jicamae</name>
    <dbReference type="NCBI Taxonomy" id="280332"/>
    <lineage>
        <taxon>Bacteria</taxon>
        <taxon>Pseudomonadati</taxon>
        <taxon>Pseudomonadota</taxon>
        <taxon>Alphaproteobacteria</taxon>
        <taxon>Hyphomicrobiales</taxon>
        <taxon>Nitrobacteraceae</taxon>
        <taxon>Bradyrhizobium</taxon>
    </lineage>
</organism>
<dbReference type="NCBIfam" id="NF033545">
    <property type="entry name" value="transpos_IS630"/>
    <property type="match status" value="1"/>
</dbReference>
<gene>
    <name evidence="3" type="ORF">JQ615_19270</name>
</gene>
<dbReference type="Pfam" id="PF13011">
    <property type="entry name" value="LZ_Tnp_IS481"/>
    <property type="match status" value="1"/>
</dbReference>
<comment type="caution">
    <text evidence="3">The sequence shown here is derived from an EMBL/GenBank/DDBJ whole genome shotgun (WGS) entry which is preliminary data.</text>
</comment>
<evidence type="ECO:0000259" key="2">
    <source>
        <dbReference type="Pfam" id="PF13358"/>
    </source>
</evidence>
<name>A0ABS5FL67_9BRAD</name>
<protein>
    <submittedName>
        <fullName evidence="3">IS630 family transposase</fullName>
    </submittedName>
</protein>
<reference evidence="4" key="1">
    <citation type="journal article" date="2021" name="ISME J.">
        <title>Evolutionary origin and ecological implication of a unique nif island in free-living Bradyrhizobium lineages.</title>
        <authorList>
            <person name="Tao J."/>
        </authorList>
    </citation>
    <scope>NUCLEOTIDE SEQUENCE [LARGE SCALE GENOMIC DNA]</scope>
    <source>
        <strain evidence="4">SZCCT0434</strain>
    </source>
</reference>
<dbReference type="RefSeq" id="WP_212493382.1">
    <property type="nucleotide sequence ID" value="NZ_JAFCJH010000019.1"/>
</dbReference>
<sequence>MKLHTNAQTCPRCRFLIVSRIVNGQTAASVARDFQITAKTALKWVARFRAEGANGLTDKSSRPHRIVRQLLKPGKELNDAVFALLHTPPRDSGFNRTTWRLVDLHSTLRANGVSTTMNNLSAVIKQAGYQWKKARVSLTSSDPLYAEKVDAIKRVLSHLTHDEAFFSIDEFGPFSVKMCGGKALQPPGKIRQVPQWQKSKGSLILTAALELSRNQITHFYSDQKNSTEMCKLIDKLRRQYKSCRRIYLSWDAAPWHSSAQLQDHINFLNGWATHDRAPVLEILPLPAQAQFLNVIESVFSGMARAVIHNSDYATVDDAKAAISRYLEDRNQSFALAPRRAGRSIWGREQTPAAFTVTNNCKDPRY</sequence>
<feature type="domain" description="Tc1-like transposase DDE" evidence="2">
    <location>
        <begin position="167"/>
        <end position="317"/>
    </location>
</feature>
<dbReference type="InterPro" id="IPR038717">
    <property type="entry name" value="Tc1-like_DDE_dom"/>
</dbReference>
<proteinExistence type="predicted"/>
<dbReference type="InterPro" id="IPR047655">
    <property type="entry name" value="Transpos_IS630-like"/>
</dbReference>
<dbReference type="Gene3D" id="3.30.420.10">
    <property type="entry name" value="Ribonuclease H-like superfamily/Ribonuclease H"/>
    <property type="match status" value="1"/>
</dbReference>
<dbReference type="EMBL" id="JAFCJH010000019">
    <property type="protein sequence ID" value="MBR0797533.1"/>
    <property type="molecule type" value="Genomic_DNA"/>
</dbReference>